<protein>
    <submittedName>
        <fullName evidence="4">Carbamoyltransferase</fullName>
    </submittedName>
</protein>
<comment type="similarity">
    <text evidence="1">Belongs to the NodU/CmcH family.</text>
</comment>
<dbReference type="Gene3D" id="3.30.420.40">
    <property type="match status" value="1"/>
</dbReference>
<dbReference type="AlphaFoldDB" id="A0A2W1LFI6"/>
<keyword evidence="5" id="KW-1185">Reference proteome</keyword>
<dbReference type="InterPro" id="IPR003696">
    <property type="entry name" value="Carbtransf_dom"/>
</dbReference>
<evidence type="ECO:0000313" key="5">
    <source>
        <dbReference type="Proteomes" id="UP000249522"/>
    </source>
</evidence>
<dbReference type="Gene3D" id="3.90.870.20">
    <property type="entry name" value="Carbamoyltransferase, C-terminal domain"/>
    <property type="match status" value="1"/>
</dbReference>
<proteinExistence type="inferred from homology"/>
<dbReference type="OrthoDB" id="9780777at2"/>
<organism evidence="4 5">
    <name type="scientific">Paenibacillus sambharensis</name>
    <dbReference type="NCBI Taxonomy" id="1803190"/>
    <lineage>
        <taxon>Bacteria</taxon>
        <taxon>Bacillati</taxon>
        <taxon>Bacillota</taxon>
        <taxon>Bacilli</taxon>
        <taxon>Bacillales</taxon>
        <taxon>Paenibacillaceae</taxon>
        <taxon>Paenibacillus</taxon>
    </lineage>
</organism>
<dbReference type="Proteomes" id="UP000249522">
    <property type="component" value="Unassembled WGS sequence"/>
</dbReference>
<sequence length="583" mass="64369">MSPMKLLPKTSSASSLCGTGGDYGMTIVLGLGGSGHSYAACLVKDGIVKAAIEEERLSKVRHCLFVPGTENIRLARSRAVLYCLEAAGVGPDEVDLVISNDIMHPLYCAKYNGDAIAINHHLAHAAASYYTSPFRSAAVWIADGSGSFLEDGAYETASYYEADEDGLRLLQRTAGRSERRMITDHDDLNHSIGGFYRWVTEAIGFGFLQDGKTMGLAPYGTPRYVEQFAEYYTFTEDGHFIQTKEQVQRFCRWLTLSLQEVSGEREQFERRADLAFAAQHHLEQVVIQSCRYLFERTGRKQLCLGGGIAFNSTANGKILRDTRFEELYLFPAAGDAGTAAGSALYGYHVLKAESRSPAGRPFSPFLGKAYADSDILKACARYKDRITVTRPEKLTDTAAQWLSSGRIIGWYQGRSEFGPRALGNRSLLADARNPGMRDTINLTVKHRESFRPFGAVVLEDEREAYFEGQDESHYMMKVYKVKRDKAAVIPAVVHTDGTCRLQTATEQTAPLLHELLLAFAAITGVPVLLNTSLNDHGMPMAESPDDALDTFMNTAVDALAIGPYWVTKTGREKDGAANYRRTE</sequence>
<dbReference type="InterPro" id="IPR031730">
    <property type="entry name" value="Carbam_trans_C"/>
</dbReference>
<dbReference type="InterPro" id="IPR043129">
    <property type="entry name" value="ATPase_NBD"/>
</dbReference>
<dbReference type="GO" id="GO:0016740">
    <property type="term" value="F:transferase activity"/>
    <property type="evidence" value="ECO:0007669"/>
    <property type="project" value="UniProtKB-KW"/>
</dbReference>
<feature type="domain" description="Carbamoyltransferase C-terminal" evidence="3">
    <location>
        <begin position="399"/>
        <end position="568"/>
    </location>
</feature>
<evidence type="ECO:0000259" key="3">
    <source>
        <dbReference type="Pfam" id="PF16861"/>
    </source>
</evidence>
<dbReference type="PANTHER" id="PTHR34847:SF1">
    <property type="entry name" value="NODULATION PROTEIN U"/>
    <property type="match status" value="1"/>
</dbReference>
<dbReference type="Pfam" id="PF02543">
    <property type="entry name" value="Carbam_trans_N"/>
    <property type="match status" value="1"/>
</dbReference>
<dbReference type="PANTHER" id="PTHR34847">
    <property type="entry name" value="NODULATION PROTEIN U"/>
    <property type="match status" value="1"/>
</dbReference>
<evidence type="ECO:0000256" key="1">
    <source>
        <dbReference type="ARBA" id="ARBA00006129"/>
    </source>
</evidence>
<accession>A0A2W1LFI6</accession>
<dbReference type="CDD" id="cd24098">
    <property type="entry name" value="ASKHA_NBD_TobZ_N"/>
    <property type="match status" value="1"/>
</dbReference>
<feature type="domain" description="Carbamoyltransferase" evidence="2">
    <location>
        <begin position="114"/>
        <end position="344"/>
    </location>
</feature>
<evidence type="ECO:0000259" key="2">
    <source>
        <dbReference type="Pfam" id="PF02543"/>
    </source>
</evidence>
<keyword evidence="4" id="KW-0808">Transferase</keyword>
<name>A0A2W1LFI6_9BACL</name>
<reference evidence="4 5" key="1">
    <citation type="submission" date="2018-06" db="EMBL/GenBank/DDBJ databases">
        <title>Paenibacillus imtechensis sp. nov.</title>
        <authorList>
            <person name="Pinnaka A.K."/>
            <person name="Singh H."/>
            <person name="Kaur M."/>
        </authorList>
    </citation>
    <scope>NUCLEOTIDE SEQUENCE [LARGE SCALE GENOMIC DNA]</scope>
    <source>
        <strain evidence="4 5">SMB1</strain>
    </source>
</reference>
<dbReference type="InterPro" id="IPR051338">
    <property type="entry name" value="NodU/CmcH_Carbamoyltrnsfr"/>
</dbReference>
<dbReference type="Pfam" id="PF16861">
    <property type="entry name" value="Carbam_trans_C"/>
    <property type="match status" value="1"/>
</dbReference>
<evidence type="ECO:0000313" key="4">
    <source>
        <dbReference type="EMBL" id="PZD96810.1"/>
    </source>
</evidence>
<dbReference type="EMBL" id="QKRB01000036">
    <property type="protein sequence ID" value="PZD96810.1"/>
    <property type="molecule type" value="Genomic_DNA"/>
</dbReference>
<comment type="caution">
    <text evidence="4">The sequence shown here is derived from an EMBL/GenBank/DDBJ whole genome shotgun (WGS) entry which is preliminary data.</text>
</comment>
<dbReference type="SUPFAM" id="SSF53067">
    <property type="entry name" value="Actin-like ATPase domain"/>
    <property type="match status" value="1"/>
</dbReference>
<gene>
    <name evidence="4" type="ORF">DNH61_06325</name>
</gene>
<dbReference type="InterPro" id="IPR038152">
    <property type="entry name" value="Carbam_trans_C_sf"/>
</dbReference>